<name>A0A1F5LL45_PENAI</name>
<dbReference type="AlphaFoldDB" id="A0A1F5LL45"/>
<keyword evidence="3" id="KW-1185">Reference proteome</keyword>
<dbReference type="STRING" id="1835702.A0A1F5LL45"/>
<dbReference type="EMBL" id="LXJU01000007">
    <property type="protein sequence ID" value="OGE53938.1"/>
    <property type="molecule type" value="Genomic_DNA"/>
</dbReference>
<dbReference type="Proteomes" id="UP000177622">
    <property type="component" value="Unassembled WGS sequence"/>
</dbReference>
<dbReference type="OrthoDB" id="4509729at2759"/>
<proteinExistence type="predicted"/>
<accession>A0A1F5LL45</accession>
<evidence type="ECO:0000313" key="3">
    <source>
        <dbReference type="Proteomes" id="UP000177622"/>
    </source>
</evidence>
<comment type="caution">
    <text evidence="2">The sequence shown here is derived from an EMBL/GenBank/DDBJ whole genome shotgun (WGS) entry which is preliminary data.</text>
</comment>
<reference evidence="2 3" key="1">
    <citation type="journal article" date="2016" name="Sci. Rep.">
        <title>Penicillium arizonense, a new, genome sequenced fungal species, reveals a high chemical diversity in secreted metabolites.</title>
        <authorList>
            <person name="Grijseels S."/>
            <person name="Nielsen J.C."/>
            <person name="Randelovic M."/>
            <person name="Nielsen J."/>
            <person name="Nielsen K.F."/>
            <person name="Workman M."/>
            <person name="Frisvad J.C."/>
        </authorList>
    </citation>
    <scope>NUCLEOTIDE SEQUENCE [LARGE SCALE GENOMIC DNA]</scope>
    <source>
        <strain evidence="2 3">CBS 141311</strain>
    </source>
</reference>
<dbReference type="RefSeq" id="XP_022489375.1">
    <property type="nucleotide sequence ID" value="XM_022631153.1"/>
</dbReference>
<organism evidence="2 3">
    <name type="scientific">Penicillium arizonense</name>
    <dbReference type="NCBI Taxonomy" id="1835702"/>
    <lineage>
        <taxon>Eukaryota</taxon>
        <taxon>Fungi</taxon>
        <taxon>Dikarya</taxon>
        <taxon>Ascomycota</taxon>
        <taxon>Pezizomycotina</taxon>
        <taxon>Eurotiomycetes</taxon>
        <taxon>Eurotiomycetidae</taxon>
        <taxon>Eurotiales</taxon>
        <taxon>Aspergillaceae</taxon>
        <taxon>Penicillium</taxon>
    </lineage>
</organism>
<evidence type="ECO:0000313" key="2">
    <source>
        <dbReference type="EMBL" id="OGE53938.1"/>
    </source>
</evidence>
<protein>
    <submittedName>
        <fullName evidence="2">Uncharacterized protein</fullName>
    </submittedName>
</protein>
<evidence type="ECO:0000256" key="1">
    <source>
        <dbReference type="SAM" id="MobiDB-lite"/>
    </source>
</evidence>
<gene>
    <name evidence="2" type="ORF">PENARI_c007G10127</name>
</gene>
<dbReference type="GeneID" id="34575887"/>
<feature type="region of interest" description="Disordered" evidence="1">
    <location>
        <begin position="1"/>
        <end position="52"/>
    </location>
</feature>
<sequence>MAHQSRTMHPAASSNSVPTINSTRDMKRSITSYSTRDDPTGTNPNTPSHTSVTLLSDRQQVKATLTNILNDDRVKHNPNGSRCVQNILLENEHDMRKQRKRSLGAYDAK</sequence>